<dbReference type="GeneID" id="5974956"/>
<evidence type="ECO:0000256" key="1">
    <source>
        <dbReference type="SAM" id="MobiDB-lite"/>
    </source>
</evidence>
<feature type="region of interest" description="Disordered" evidence="1">
    <location>
        <begin position="1"/>
        <end position="59"/>
    </location>
</feature>
<dbReference type="HOGENOM" id="CLU_2278454_0_0_1"/>
<reference evidence="3" key="1">
    <citation type="journal article" date="2007" name="Plant Cell">
        <title>Dothideomycete-plant interactions illuminated by genome sequencing and EST analysis of the wheat pathogen Stagonospora nodorum.</title>
        <authorList>
            <person name="Hane J.K."/>
            <person name="Lowe R.G."/>
            <person name="Solomon P.S."/>
            <person name="Tan K.C."/>
            <person name="Schoch C.L."/>
            <person name="Spatafora J.W."/>
            <person name="Crous P.W."/>
            <person name="Kodira C."/>
            <person name="Birren B.W."/>
            <person name="Galagan J.E."/>
            <person name="Torriani S.F."/>
            <person name="McDonald B.A."/>
            <person name="Oliver R.P."/>
        </authorList>
    </citation>
    <scope>NUCLEOTIDE SEQUENCE [LARGE SCALE GENOMIC DNA]</scope>
    <source>
        <strain evidence="3">SN15 / ATCC MYA-4574 / FGSC 10173</strain>
    </source>
</reference>
<proteinExistence type="predicted"/>
<dbReference type="InParanoid" id="Q0UKI2"/>
<evidence type="ECO:0000313" key="2">
    <source>
        <dbReference type="EMBL" id="EAT85198.1"/>
    </source>
</evidence>
<accession>Q0UKI2</accession>
<protein>
    <submittedName>
        <fullName evidence="2">Uncharacterized protein</fullName>
    </submittedName>
</protein>
<sequence>MTFQAYLSPGRAHAYAKHASQPQPSLRPSAQHESRERLSSQQHINNAPRILARRENQASRTTARMFPGILKLDGHGNPLDLRIRRCKWGSVHYVVPWSLHIL</sequence>
<dbReference type="Proteomes" id="UP000001055">
    <property type="component" value="Unassembled WGS sequence"/>
</dbReference>
<dbReference type="RefSeq" id="XP_001798063.1">
    <property type="nucleotide sequence ID" value="XM_001798011.1"/>
</dbReference>
<dbReference type="AlphaFoldDB" id="Q0UKI2"/>
<dbReference type="KEGG" id="pno:SNOG_07732"/>
<organism evidence="2 3">
    <name type="scientific">Phaeosphaeria nodorum (strain SN15 / ATCC MYA-4574 / FGSC 10173)</name>
    <name type="common">Glume blotch fungus</name>
    <name type="synonym">Parastagonospora nodorum</name>
    <dbReference type="NCBI Taxonomy" id="321614"/>
    <lineage>
        <taxon>Eukaryota</taxon>
        <taxon>Fungi</taxon>
        <taxon>Dikarya</taxon>
        <taxon>Ascomycota</taxon>
        <taxon>Pezizomycotina</taxon>
        <taxon>Dothideomycetes</taxon>
        <taxon>Pleosporomycetidae</taxon>
        <taxon>Pleosporales</taxon>
        <taxon>Pleosporineae</taxon>
        <taxon>Phaeosphaeriaceae</taxon>
        <taxon>Parastagonospora</taxon>
    </lineage>
</organism>
<evidence type="ECO:0000313" key="3">
    <source>
        <dbReference type="Proteomes" id="UP000001055"/>
    </source>
</evidence>
<name>Q0UKI2_PHANO</name>
<dbReference type="EMBL" id="CH445335">
    <property type="protein sequence ID" value="EAT85198.1"/>
    <property type="molecule type" value="Genomic_DNA"/>
</dbReference>
<gene>
    <name evidence="2" type="ORF">SNOG_07732</name>
</gene>